<proteinExistence type="predicted"/>
<feature type="compositionally biased region" description="Basic and acidic residues" evidence="5">
    <location>
        <begin position="158"/>
        <end position="186"/>
    </location>
</feature>
<keyword evidence="6" id="KW-1185">Reference proteome</keyword>
<accession>A0A6P9DUL2</accession>
<feature type="repeat" description="Pumilio" evidence="4">
    <location>
        <begin position="499"/>
        <end position="536"/>
    </location>
</feature>
<dbReference type="GO" id="GO:0003723">
    <property type="term" value="F:RNA binding"/>
    <property type="evidence" value="ECO:0000318"/>
    <property type="project" value="GO_Central"/>
</dbReference>
<evidence type="ECO:0000256" key="5">
    <source>
        <dbReference type="SAM" id="MobiDB-lite"/>
    </source>
</evidence>
<dbReference type="PANTHER" id="PTHR13102:SF0">
    <property type="entry name" value="NUCLEOLAR PROTEIN 9"/>
    <property type="match status" value="1"/>
</dbReference>
<reference evidence="7" key="1">
    <citation type="submission" date="2025-08" db="UniProtKB">
        <authorList>
            <consortium name="RefSeq"/>
        </authorList>
    </citation>
    <scope>IDENTIFICATION</scope>
    <source>
        <tissue evidence="7">Leaves</tissue>
    </source>
</reference>
<dbReference type="AlphaFoldDB" id="A0A6P9DUL2"/>
<keyword evidence="3" id="KW-0694">RNA-binding</keyword>
<dbReference type="GO" id="GO:0030688">
    <property type="term" value="C:preribosome, small subunit precursor"/>
    <property type="evidence" value="ECO:0000318"/>
    <property type="project" value="GO_Central"/>
</dbReference>
<dbReference type="InterPro" id="IPR001313">
    <property type="entry name" value="Pumilio_RNA-bd_rpt"/>
</dbReference>
<dbReference type="GO" id="GO:0030686">
    <property type="term" value="C:90S preribosome"/>
    <property type="evidence" value="ECO:0000318"/>
    <property type="project" value="GO_Central"/>
</dbReference>
<dbReference type="InParanoid" id="A0A6P9DUL2"/>
<evidence type="ECO:0000256" key="1">
    <source>
        <dbReference type="ARBA" id="ARBA00022737"/>
    </source>
</evidence>
<evidence type="ECO:0000256" key="4">
    <source>
        <dbReference type="PROSITE-ProRule" id="PRU00317"/>
    </source>
</evidence>
<dbReference type="Pfam" id="PF22493">
    <property type="entry name" value="PUF_NOP9"/>
    <property type="match status" value="1"/>
</dbReference>
<dbReference type="GO" id="GO:0000480">
    <property type="term" value="P:endonucleolytic cleavage in 5'-ETS of tricistronic rRNA transcript (SSU-rRNA, 5.8S rRNA, LSU-rRNA)"/>
    <property type="evidence" value="ECO:0000318"/>
    <property type="project" value="GO_Central"/>
</dbReference>
<dbReference type="PROSITE" id="PS50302">
    <property type="entry name" value="PUM"/>
    <property type="match status" value="2"/>
</dbReference>
<dbReference type="GeneID" id="109004990"/>
<protein>
    <submittedName>
        <fullName evidence="7">Pumilio homolog 23 isoform X1</fullName>
    </submittedName>
</protein>
<dbReference type="GO" id="GO:0006417">
    <property type="term" value="P:regulation of translation"/>
    <property type="evidence" value="ECO:0007669"/>
    <property type="project" value="UniProtKB-KW"/>
</dbReference>
<dbReference type="SMART" id="SM00025">
    <property type="entry name" value="Pumilio"/>
    <property type="match status" value="7"/>
</dbReference>
<feature type="compositionally biased region" description="Polar residues" evidence="5">
    <location>
        <begin position="807"/>
        <end position="819"/>
    </location>
</feature>
<gene>
    <name evidence="7" type="primary">LOC109004990</name>
</gene>
<dbReference type="OrthoDB" id="392571at2759"/>
<sequence>MVVHPTEPRLSLFENASHRGCSLPHVRLSLSKCSSLSLSSNTHRRQPAQECFLFEAGFPTKNRSYLSKAVLLVNFYRFSFSPRLRVRLRTASQPGFRAELKGGTRRVHCQQVDGVVMVSIGSKALPARRHRTCGFVEDSLMVKEDALYKRGKGKKGMNRKDRGERHEFDGDNSKKTISGRTDDRSVAGRKFSKHQSTSASQTAHVRKQVDPEMAKYFSEVSNLFESDGVDIEERSVICGNALEETRGKELELATDYILSHTMQTLLEGCDVDHLCGFLQSCAMDFPSIAMDRSGSHVAETAIKSLAKLLEDNDVYSVVEETLTILCKVVVTNPVDLMCSCYGSHVLRSLLCVCKGVKIDSDFHVTKSSTVLAERLNFRASRIDGDYSHLQQGFPDLLKFLVSGMIKRTRKEIKTLQVDQFGSLVLQTALKLLAGNDEELLHAIPILLGCNKEDILEGNYIEMDIVRNVVNLMKETAFSHLMEVILEVAPEVLYNEMFTKVFKNSLFELSSHHCGNFVIQALISHARCQDQMELIWEELGPKFAVLLEMGRSGVIASLIASSQRLHSHEHKCCQALTAAVCSANESPRFIVPRILFLDNYFFCEDKSNWNWPSGARMHVLGSLILQAVFRYQSEYMQPYVTSITSMETDHVLEAVKDRGGARVIEAFLTSNASGKLKRRLVMKLRGHFGELSMHSSGSFTVEKCFTVGNLSLREAIVTELVAVQSELSKTKQGPYLIRNLDVDRFATQPDQWRSKLASKQSAYDEFYATFGSGEAKPLKNEGFLADFSKHSSHPKDLKEMRKEIGNQLSSGVPFLSTSGFKSKPKKTDQHSRKHPETSVDYKITQVKNKNLKKRKSHVESDNVAAVGKMTENVGRSKELDQSVSKTGKKRERKDDQLNTSKKKLKA</sequence>
<evidence type="ECO:0000256" key="3">
    <source>
        <dbReference type="ARBA" id="ARBA00022884"/>
    </source>
</evidence>
<dbReference type="GO" id="GO:0000056">
    <property type="term" value="P:ribosomal small subunit export from nucleus"/>
    <property type="evidence" value="ECO:0000318"/>
    <property type="project" value="GO_Central"/>
</dbReference>
<feature type="region of interest" description="Disordered" evidence="5">
    <location>
        <begin position="807"/>
        <end position="905"/>
    </location>
</feature>
<evidence type="ECO:0000256" key="2">
    <source>
        <dbReference type="ARBA" id="ARBA00022845"/>
    </source>
</evidence>
<dbReference type="GO" id="GO:0000472">
    <property type="term" value="P:endonucleolytic cleavage to generate mature 5'-end of SSU-rRNA from (SSU-rRNA, 5.8S rRNA, LSU-rRNA)"/>
    <property type="evidence" value="ECO:0000318"/>
    <property type="project" value="GO_Central"/>
</dbReference>
<dbReference type="RefSeq" id="XP_035539255.1">
    <property type="nucleotide sequence ID" value="XM_035683362.1"/>
</dbReference>
<feature type="region of interest" description="Disordered" evidence="5">
    <location>
        <begin position="151"/>
        <end position="204"/>
    </location>
</feature>
<dbReference type="PANTHER" id="PTHR13102">
    <property type="entry name" value="NUCLEOLAR PROTEIN 9"/>
    <property type="match status" value="1"/>
</dbReference>
<keyword evidence="2" id="KW-0810">Translation regulation</keyword>
<dbReference type="KEGG" id="jre:109004990"/>
<keyword evidence="1" id="KW-0677">Repeat</keyword>
<organism evidence="6 7">
    <name type="scientific">Juglans regia</name>
    <name type="common">English walnut</name>
    <dbReference type="NCBI Taxonomy" id="51240"/>
    <lineage>
        <taxon>Eukaryota</taxon>
        <taxon>Viridiplantae</taxon>
        <taxon>Streptophyta</taxon>
        <taxon>Embryophyta</taxon>
        <taxon>Tracheophyta</taxon>
        <taxon>Spermatophyta</taxon>
        <taxon>Magnoliopsida</taxon>
        <taxon>eudicotyledons</taxon>
        <taxon>Gunneridae</taxon>
        <taxon>Pentapetalae</taxon>
        <taxon>rosids</taxon>
        <taxon>fabids</taxon>
        <taxon>Fagales</taxon>
        <taxon>Juglandaceae</taxon>
        <taxon>Juglans</taxon>
    </lineage>
</organism>
<dbReference type="Gene3D" id="1.25.10.10">
    <property type="entry name" value="Leucine-rich Repeat Variant"/>
    <property type="match status" value="2"/>
</dbReference>
<dbReference type="InterPro" id="IPR040000">
    <property type="entry name" value="NOP9"/>
</dbReference>
<evidence type="ECO:0000313" key="7">
    <source>
        <dbReference type="RefSeq" id="XP_035539255.1"/>
    </source>
</evidence>
<dbReference type="SUPFAM" id="SSF48371">
    <property type="entry name" value="ARM repeat"/>
    <property type="match status" value="1"/>
</dbReference>
<dbReference type="FunCoup" id="A0A6P9DUL2">
    <property type="interactions" value="4639"/>
</dbReference>
<dbReference type="GO" id="GO:0005730">
    <property type="term" value="C:nucleolus"/>
    <property type="evidence" value="ECO:0000318"/>
    <property type="project" value="GO_Central"/>
</dbReference>
<evidence type="ECO:0000313" key="6">
    <source>
        <dbReference type="Proteomes" id="UP000235220"/>
    </source>
</evidence>
<feature type="compositionally biased region" description="Polar residues" evidence="5">
    <location>
        <begin position="194"/>
        <end position="203"/>
    </location>
</feature>
<dbReference type="InterPro" id="IPR016024">
    <property type="entry name" value="ARM-type_fold"/>
</dbReference>
<feature type="repeat" description="Pumilio" evidence="4">
    <location>
        <begin position="682"/>
        <end position="717"/>
    </location>
</feature>
<feature type="compositionally biased region" description="Basic and acidic residues" evidence="5">
    <location>
        <begin position="824"/>
        <end position="838"/>
    </location>
</feature>
<name>A0A6P9DUL2_JUGRE</name>
<dbReference type="GO" id="GO:0000447">
    <property type="term" value="P:endonucleolytic cleavage in ITS1 to separate SSU-rRNA from 5.8S rRNA and LSU-rRNA from tricistronic rRNA transcript (SSU-rRNA, 5.8S rRNA, LSU-rRNA)"/>
    <property type="evidence" value="ECO:0000318"/>
    <property type="project" value="GO_Central"/>
</dbReference>
<dbReference type="Proteomes" id="UP000235220">
    <property type="component" value="Chromosome 12"/>
</dbReference>
<dbReference type="InterPro" id="IPR011989">
    <property type="entry name" value="ARM-like"/>
</dbReference>